<protein>
    <submittedName>
        <fullName evidence="1">Uncharacterized protein</fullName>
    </submittedName>
</protein>
<organism evidence="1 2">
    <name type="scientific">Candidatus Giovannonibacteria bacterium GW2011_GWA1_44_29</name>
    <dbReference type="NCBI Taxonomy" id="1618646"/>
    <lineage>
        <taxon>Bacteria</taxon>
        <taxon>Candidatus Giovannoniibacteriota</taxon>
    </lineage>
</organism>
<gene>
    <name evidence="1" type="ORF">UW57_C0004G0071</name>
</gene>
<name>A0A0G1IX34_9BACT</name>
<evidence type="ECO:0000313" key="2">
    <source>
        <dbReference type="Proteomes" id="UP000034652"/>
    </source>
</evidence>
<dbReference type="Proteomes" id="UP000034652">
    <property type="component" value="Unassembled WGS sequence"/>
</dbReference>
<dbReference type="EMBL" id="LCIV01000004">
    <property type="protein sequence ID" value="KKT63961.1"/>
    <property type="molecule type" value="Genomic_DNA"/>
</dbReference>
<sequence length="125" mass="14601">MENGLSVDEKVGSLFQSDTLIPAQYFETLRSKAQLEPEKDLMLAVLKDAVTCFQKYVAARIGKRKRMFRDAEEWVLEEEKDWLFSFNNICGALGFDPQYIRKGLVRWKEERLAGKNTARLKHSRR</sequence>
<dbReference type="AlphaFoldDB" id="A0A0G1IX34"/>
<proteinExistence type="predicted"/>
<reference evidence="1 2" key="1">
    <citation type="journal article" date="2015" name="Nature">
        <title>rRNA introns, odd ribosomes, and small enigmatic genomes across a large radiation of phyla.</title>
        <authorList>
            <person name="Brown C.T."/>
            <person name="Hug L.A."/>
            <person name="Thomas B.C."/>
            <person name="Sharon I."/>
            <person name="Castelle C.J."/>
            <person name="Singh A."/>
            <person name="Wilkins M.J."/>
            <person name="Williams K.H."/>
            <person name="Banfield J.F."/>
        </authorList>
    </citation>
    <scope>NUCLEOTIDE SEQUENCE [LARGE SCALE GENOMIC DNA]</scope>
</reference>
<dbReference type="STRING" id="1618646.UW57_C0004G0071"/>
<comment type="caution">
    <text evidence="1">The sequence shown here is derived from an EMBL/GenBank/DDBJ whole genome shotgun (WGS) entry which is preliminary data.</text>
</comment>
<evidence type="ECO:0000313" key="1">
    <source>
        <dbReference type="EMBL" id="KKT63961.1"/>
    </source>
</evidence>
<accession>A0A0G1IX34</accession>